<dbReference type="RefSeq" id="WP_196418134.1">
    <property type="nucleotide sequence ID" value="NZ_JADQTO010000020.1"/>
</dbReference>
<keyword evidence="1" id="KW-1133">Transmembrane helix</keyword>
<keyword evidence="1" id="KW-0472">Membrane</keyword>
<accession>A0A931G150</accession>
<proteinExistence type="predicted"/>
<feature type="transmembrane region" description="Helical" evidence="1">
    <location>
        <begin position="137"/>
        <end position="155"/>
    </location>
</feature>
<feature type="transmembrane region" description="Helical" evidence="1">
    <location>
        <begin position="41"/>
        <end position="65"/>
    </location>
</feature>
<feature type="transmembrane region" description="Helical" evidence="1">
    <location>
        <begin position="86"/>
        <end position="106"/>
    </location>
</feature>
<protein>
    <submittedName>
        <fullName evidence="2">Uncharacterized protein</fullName>
    </submittedName>
</protein>
<dbReference type="EMBL" id="JADQTO010000020">
    <property type="protein sequence ID" value="MBG0566352.1"/>
    <property type="molecule type" value="Genomic_DNA"/>
</dbReference>
<gene>
    <name evidence="2" type="ORF">I4J89_33385</name>
</gene>
<feature type="transmembrane region" description="Helical" evidence="1">
    <location>
        <begin position="17"/>
        <end position="35"/>
    </location>
</feature>
<keyword evidence="3" id="KW-1185">Reference proteome</keyword>
<sequence length="167" mass="18240">MSTFVAGRALADPPSRWAVGAAYAVPLCVLPSALWRLSAPGWYPALLSALSMALGLATLGLVHRWGQRVPHWVPRLGGRPIPPRPVVAVALTGGSLFVAICVYYFLNQAFHFVESGWVGIGRDEPARETPGWDVLRYYVPLVAWGPLVITVAADYRRRVALARSRPQ</sequence>
<evidence type="ECO:0000313" key="3">
    <source>
        <dbReference type="Proteomes" id="UP000598146"/>
    </source>
</evidence>
<dbReference type="AlphaFoldDB" id="A0A931G150"/>
<comment type="caution">
    <text evidence="2">The sequence shown here is derived from an EMBL/GenBank/DDBJ whole genome shotgun (WGS) entry which is preliminary data.</text>
</comment>
<name>A0A931G150_9ACTN</name>
<keyword evidence="1" id="KW-0812">Transmembrane</keyword>
<organism evidence="2 3">
    <name type="scientific">Actinoplanes aureus</name>
    <dbReference type="NCBI Taxonomy" id="2792083"/>
    <lineage>
        <taxon>Bacteria</taxon>
        <taxon>Bacillati</taxon>
        <taxon>Actinomycetota</taxon>
        <taxon>Actinomycetes</taxon>
        <taxon>Micromonosporales</taxon>
        <taxon>Micromonosporaceae</taxon>
        <taxon>Actinoplanes</taxon>
    </lineage>
</organism>
<dbReference type="Proteomes" id="UP000598146">
    <property type="component" value="Unassembled WGS sequence"/>
</dbReference>
<evidence type="ECO:0000313" key="2">
    <source>
        <dbReference type="EMBL" id="MBG0566352.1"/>
    </source>
</evidence>
<reference evidence="2" key="1">
    <citation type="submission" date="2020-11" db="EMBL/GenBank/DDBJ databases">
        <title>Isolation and identification of active actinomycetes.</title>
        <authorList>
            <person name="Sun X."/>
        </authorList>
    </citation>
    <scope>NUCLEOTIDE SEQUENCE</scope>
    <source>
        <strain evidence="2">NEAU-A11</strain>
    </source>
</reference>
<evidence type="ECO:0000256" key="1">
    <source>
        <dbReference type="SAM" id="Phobius"/>
    </source>
</evidence>